<evidence type="ECO:0000313" key="2">
    <source>
        <dbReference type="EMBL" id="KAF4312227.1"/>
    </source>
</evidence>
<dbReference type="AlphaFoldDB" id="A0A8H4J372"/>
<evidence type="ECO:0000313" key="3">
    <source>
        <dbReference type="Proteomes" id="UP000572817"/>
    </source>
</evidence>
<feature type="signal peptide" evidence="1">
    <location>
        <begin position="1"/>
        <end position="20"/>
    </location>
</feature>
<comment type="caution">
    <text evidence="2">The sequence shown here is derived from an EMBL/GenBank/DDBJ whole genome shotgun (WGS) entry which is preliminary data.</text>
</comment>
<reference evidence="2" key="1">
    <citation type="submission" date="2020-04" db="EMBL/GenBank/DDBJ databases">
        <title>Genome Assembly and Annotation of Botryosphaeria dothidea sdau 11-99, a Latent Pathogen of Apple Fruit Ring Rot in China.</title>
        <authorList>
            <person name="Yu C."/>
            <person name="Diao Y."/>
            <person name="Lu Q."/>
            <person name="Zhao J."/>
            <person name="Cui S."/>
            <person name="Peng C."/>
            <person name="He B."/>
            <person name="Liu H."/>
        </authorList>
    </citation>
    <scope>NUCLEOTIDE SEQUENCE [LARGE SCALE GENOMIC DNA]</scope>
    <source>
        <strain evidence="2">Sdau11-99</strain>
    </source>
</reference>
<name>A0A8H4J372_9PEZI</name>
<gene>
    <name evidence="2" type="ORF">GTA08_BOTSDO12113</name>
</gene>
<dbReference type="EMBL" id="WWBZ02000007">
    <property type="protein sequence ID" value="KAF4312227.1"/>
    <property type="molecule type" value="Genomic_DNA"/>
</dbReference>
<proteinExistence type="predicted"/>
<keyword evidence="3" id="KW-1185">Reference proteome</keyword>
<evidence type="ECO:0000256" key="1">
    <source>
        <dbReference type="SAM" id="SignalP"/>
    </source>
</evidence>
<feature type="chain" id="PRO_5034186752" evidence="1">
    <location>
        <begin position="21"/>
        <end position="345"/>
    </location>
</feature>
<dbReference type="Proteomes" id="UP000572817">
    <property type="component" value="Unassembled WGS sequence"/>
</dbReference>
<organism evidence="2 3">
    <name type="scientific">Botryosphaeria dothidea</name>
    <dbReference type="NCBI Taxonomy" id="55169"/>
    <lineage>
        <taxon>Eukaryota</taxon>
        <taxon>Fungi</taxon>
        <taxon>Dikarya</taxon>
        <taxon>Ascomycota</taxon>
        <taxon>Pezizomycotina</taxon>
        <taxon>Dothideomycetes</taxon>
        <taxon>Dothideomycetes incertae sedis</taxon>
        <taxon>Botryosphaeriales</taxon>
        <taxon>Botryosphaeriaceae</taxon>
        <taxon>Botryosphaeria</taxon>
    </lineage>
</organism>
<sequence>MRTAGAITAIFLWMLRPAEATKSSFVSCGAGYPNSVPIPGHVAQDVLVEYLNHKLHDHVEVFNNSTIQKVRIALGPGGIFGGLKEWRLHARYSPEDYRPFGWLNIATTSSNASTENNSSSVDAVFTKKPRLGFPQGHILDIVQQCGGREAEDVSGHIDTPDGLRHELYGQPWLPSDNKTYPPLMPTPELSLVGPAREVLDEKPARLACFHSGISAKWDYLNATAEYFCTEVHRKLLLPGGELKLQTLQMDNTLRFVKASIQVHRGGPEWRVDEGTCKRAFHHIALKCHEFALPWRQGGTFQQSNVLFTLDVNRNEDMSCPLIFVPEYSKLTHPGRDKNKKGQGRG</sequence>
<accession>A0A8H4J372</accession>
<keyword evidence="1" id="KW-0732">Signal</keyword>
<dbReference type="OrthoDB" id="2888338at2759"/>
<protein>
    <submittedName>
        <fullName evidence="2">Uncharacterized protein</fullName>
    </submittedName>
</protein>